<dbReference type="InterPro" id="IPR002553">
    <property type="entry name" value="Clathrin/coatomer_adapt-like_N"/>
</dbReference>
<feature type="coiled-coil region" evidence="8">
    <location>
        <begin position="932"/>
        <end position="969"/>
    </location>
</feature>
<dbReference type="SUPFAM" id="SSF48371">
    <property type="entry name" value="ARM repeat"/>
    <property type="match status" value="1"/>
</dbReference>
<dbReference type="EMBL" id="JANBVN010000176">
    <property type="protein sequence ID" value="KAJ9134715.1"/>
    <property type="molecule type" value="Genomic_DNA"/>
</dbReference>
<feature type="region of interest" description="Disordered" evidence="9">
    <location>
        <begin position="862"/>
        <end position="896"/>
    </location>
</feature>
<dbReference type="InterPro" id="IPR011989">
    <property type="entry name" value="ARM-like"/>
</dbReference>
<comment type="similarity">
    <text evidence="2 7">Belongs to the adaptor complexes large subunit family.</text>
</comment>
<feature type="region of interest" description="Disordered" evidence="9">
    <location>
        <begin position="391"/>
        <end position="430"/>
    </location>
</feature>
<accession>A0AA38R5W6</accession>
<feature type="compositionally biased region" description="Polar residues" evidence="9">
    <location>
        <begin position="883"/>
        <end position="895"/>
    </location>
</feature>
<sequence length="1056" mass="116691">MVNISAAMFEKSLYDLIRGLRNHKGNEKEYIQNCLKECRAEIRSQDMDLKATALLKLIYLEMVGHDMSWASFYVLEVMSSPKYHQKRVGYLGAVQSFRPDTEVLMLATNLLKKDLTIGMPTTIALPIAALPHIITPSLALSVLPDLLPRMNHNLPAIRKKTIVTLYRLALVYPETLRAAWPKIKERLMDHDEDPSVTAAIVNVVCELGWRRPSDFLPLAPRFFELLVDGNNNWMAIKLVKLFATLTPLEPRLIRKLQVPLMDLIRTTPAMSLLYECINGVIQGGILGDADNTTGTEEIATLCVSKLRSMITVHNDSNLKYVALLAFNKIVLTHPELVAQQEDVIIDCIDSEDMTIRMKALDLVQGMVSIDNLVSIVSRLMRQLKASSSAAAGMQRNASPLQDPDANSDDEASVRRPRSAKADQPASPLPEDYTTDVIGRIIDMCSKGNYDFLVDFEWYIDVLIQLVRVSPVPRARDYESESSSSSGKYISDVSEKVGDEIRNVAVKVRDIRYAAVAAADSILQQMATELSTYYVSLGVIKPAAFVVGEFWQQLSSPEDTLGYLLQLMPRTNYPEALATCIQAAIKILAAIAGDEQAQWTPERKSRISLLMARVIHTLEPLTMHPYLEVQERAVQFSELLKLTAEAVSGQAAATDELHQDPPLLLTQAIPSLFSGWELNSVRPGQQERIRIPDDLDLDEPIHPNLNALLAAADSLGLPVAGEDDEFEVYYNQKPPPTSIANEPAINRLAGAHEEVSSSYQRAGEESYLDPDIVARRRAERRERNKDDPFYIPDSSSVSPGGHSTPIHNILRHENGPDLDIDSIPIMQLDLEKLQAGIDNNSTTAAKKPPVPRPKPRQRIVIAADETIPSGSVSAGPPTPRQYDSEGNNNNSDSFTRARSKKLKASLLQVDSSVIGNLSLDADNRHPEAGGFDYERQKREEAEMAQAVKEVERLRLEMQRANERIKVAQGVPDEGTVLKKKKKKKVKKSGVAAGEDDESGKMAKKKKKKVAVIDEGGGGEGPGLSEGGGDDEVVAAKPKKKKKKVVKLDGESEETAQA</sequence>
<evidence type="ECO:0000256" key="5">
    <source>
        <dbReference type="ARBA" id="ARBA00022927"/>
    </source>
</evidence>
<dbReference type="PANTHER" id="PTHR22781">
    <property type="entry name" value="DELTA ADAPTIN-RELATED"/>
    <property type="match status" value="1"/>
</dbReference>
<name>A0AA38R5W6_9PEZI</name>
<keyword evidence="8" id="KW-0175">Coiled coil</keyword>
<proteinExistence type="inferred from homology"/>
<evidence type="ECO:0000256" key="6">
    <source>
        <dbReference type="ARBA" id="ARBA00023136"/>
    </source>
</evidence>
<keyword evidence="5 7" id="KW-0653">Protein transport</keyword>
<dbReference type="GO" id="GO:0005794">
    <property type="term" value="C:Golgi apparatus"/>
    <property type="evidence" value="ECO:0007669"/>
    <property type="project" value="UniProtKB-SubCell"/>
</dbReference>
<organism evidence="11 12">
    <name type="scientific">Coniochaeta hoffmannii</name>
    <dbReference type="NCBI Taxonomy" id="91930"/>
    <lineage>
        <taxon>Eukaryota</taxon>
        <taxon>Fungi</taxon>
        <taxon>Dikarya</taxon>
        <taxon>Ascomycota</taxon>
        <taxon>Pezizomycotina</taxon>
        <taxon>Sordariomycetes</taxon>
        <taxon>Sordariomycetidae</taxon>
        <taxon>Coniochaetales</taxon>
        <taxon>Coniochaetaceae</taxon>
        <taxon>Coniochaeta</taxon>
    </lineage>
</organism>
<dbReference type="Pfam" id="PF01602">
    <property type="entry name" value="Adaptin_N"/>
    <property type="match status" value="1"/>
</dbReference>
<evidence type="ECO:0000256" key="4">
    <source>
        <dbReference type="ARBA" id="ARBA00022737"/>
    </source>
</evidence>
<dbReference type="AlphaFoldDB" id="A0AA38R5W6"/>
<feature type="region of interest" description="Disordered" evidence="9">
    <location>
        <begin position="973"/>
        <end position="1056"/>
    </location>
</feature>
<reference evidence="11" key="1">
    <citation type="submission" date="2022-07" db="EMBL/GenBank/DDBJ databases">
        <title>Fungi with potential for degradation of polypropylene.</title>
        <authorList>
            <person name="Gostincar C."/>
        </authorList>
    </citation>
    <scope>NUCLEOTIDE SEQUENCE</scope>
    <source>
        <strain evidence="11">EXF-13287</strain>
    </source>
</reference>
<keyword evidence="6" id="KW-0472">Membrane</keyword>
<protein>
    <recommendedName>
        <fullName evidence="7">AP-3 complex subunit delta</fullName>
    </recommendedName>
</protein>
<comment type="function">
    <text evidence="7">Part of the AP-3 complex, an adaptor-related complex which is not clathrin-associated. The complex is associated with the Golgi region as well as more peripheral structures. It facilitates the budding of vesicles from the Golgi membrane.</text>
</comment>
<feature type="compositionally biased region" description="Gly residues" evidence="9">
    <location>
        <begin position="1013"/>
        <end position="1025"/>
    </location>
</feature>
<keyword evidence="12" id="KW-1185">Reference proteome</keyword>
<evidence type="ECO:0000256" key="3">
    <source>
        <dbReference type="ARBA" id="ARBA00022448"/>
    </source>
</evidence>
<comment type="caution">
    <text evidence="11">The sequence shown here is derived from an EMBL/GenBank/DDBJ whole genome shotgun (WGS) entry which is preliminary data.</text>
</comment>
<dbReference type="GO" id="GO:0006896">
    <property type="term" value="P:Golgi to vacuole transport"/>
    <property type="evidence" value="ECO:0007669"/>
    <property type="project" value="TreeGrafter"/>
</dbReference>
<feature type="domain" description="Clathrin/coatomer adaptor adaptin-like N-terminal" evidence="10">
    <location>
        <begin position="27"/>
        <end position="641"/>
    </location>
</feature>
<dbReference type="PIRSF" id="PIRSF037092">
    <property type="entry name" value="AP3_complex_delta"/>
    <property type="match status" value="1"/>
</dbReference>
<evidence type="ECO:0000256" key="1">
    <source>
        <dbReference type="ARBA" id="ARBA00004308"/>
    </source>
</evidence>
<comment type="subcellular location">
    <subcellularLocation>
        <location evidence="1">Endomembrane system</location>
    </subcellularLocation>
    <subcellularLocation>
        <location evidence="7">Golgi apparatus</location>
    </subcellularLocation>
</comment>
<feature type="region of interest" description="Disordered" evidence="9">
    <location>
        <begin position="779"/>
        <end position="812"/>
    </location>
</feature>
<comment type="subunit">
    <text evidence="7">Adaptor protein complex 3 (AP-3) is a heterotetramer.</text>
</comment>
<dbReference type="Proteomes" id="UP001174691">
    <property type="component" value="Unassembled WGS sequence"/>
</dbReference>
<evidence type="ECO:0000256" key="9">
    <source>
        <dbReference type="SAM" id="MobiDB-lite"/>
    </source>
</evidence>
<evidence type="ECO:0000256" key="8">
    <source>
        <dbReference type="SAM" id="Coils"/>
    </source>
</evidence>
<dbReference type="InterPro" id="IPR017105">
    <property type="entry name" value="AP3_complex_dsu"/>
</dbReference>
<gene>
    <name evidence="11" type="ORF">NKR19_g8534</name>
</gene>
<dbReference type="InterPro" id="IPR016024">
    <property type="entry name" value="ARM-type_fold"/>
</dbReference>
<keyword evidence="4" id="KW-0677">Repeat</keyword>
<keyword evidence="7" id="KW-0333">Golgi apparatus</keyword>
<dbReference type="Gene3D" id="1.25.10.10">
    <property type="entry name" value="Leucine-rich Repeat Variant"/>
    <property type="match status" value="1"/>
</dbReference>
<evidence type="ECO:0000256" key="7">
    <source>
        <dbReference type="PIRNR" id="PIRNR037092"/>
    </source>
</evidence>
<feature type="compositionally biased region" description="Basic residues" evidence="9">
    <location>
        <begin position="976"/>
        <end position="986"/>
    </location>
</feature>
<evidence type="ECO:0000256" key="2">
    <source>
        <dbReference type="ARBA" id="ARBA00006613"/>
    </source>
</evidence>
<evidence type="ECO:0000313" key="12">
    <source>
        <dbReference type="Proteomes" id="UP001174691"/>
    </source>
</evidence>
<dbReference type="PANTHER" id="PTHR22781:SF12">
    <property type="entry name" value="AP-3 COMPLEX SUBUNIT DELTA-1"/>
    <property type="match status" value="1"/>
</dbReference>
<dbReference type="GO" id="GO:0030123">
    <property type="term" value="C:AP-3 adaptor complex"/>
    <property type="evidence" value="ECO:0007669"/>
    <property type="project" value="InterPro"/>
</dbReference>
<evidence type="ECO:0000259" key="10">
    <source>
        <dbReference type="Pfam" id="PF01602"/>
    </source>
</evidence>
<dbReference type="GO" id="GO:0010008">
    <property type="term" value="C:endosome membrane"/>
    <property type="evidence" value="ECO:0007669"/>
    <property type="project" value="TreeGrafter"/>
</dbReference>
<dbReference type="GO" id="GO:0006623">
    <property type="term" value="P:protein targeting to vacuole"/>
    <property type="evidence" value="ECO:0007669"/>
    <property type="project" value="TreeGrafter"/>
</dbReference>
<keyword evidence="3 7" id="KW-0813">Transport</keyword>
<evidence type="ECO:0000313" key="11">
    <source>
        <dbReference type="EMBL" id="KAJ9134715.1"/>
    </source>
</evidence>